<organism evidence="3 4">
    <name type="scientific">Veillonella magna</name>
    <dbReference type="NCBI Taxonomy" id="464322"/>
    <lineage>
        <taxon>Bacteria</taxon>
        <taxon>Bacillati</taxon>
        <taxon>Bacillota</taxon>
        <taxon>Negativicutes</taxon>
        <taxon>Veillonellales</taxon>
        <taxon>Veillonellaceae</taxon>
        <taxon>Veillonella</taxon>
    </lineage>
</organism>
<feature type="signal peptide" evidence="2">
    <location>
        <begin position="1"/>
        <end position="21"/>
    </location>
</feature>
<dbReference type="Proteomes" id="UP000707138">
    <property type="component" value="Unassembled WGS sequence"/>
</dbReference>
<feature type="chain" id="PRO_5047211330" evidence="2">
    <location>
        <begin position="22"/>
        <end position="192"/>
    </location>
</feature>
<evidence type="ECO:0000313" key="4">
    <source>
        <dbReference type="Proteomes" id="UP000707138"/>
    </source>
</evidence>
<accession>A0ABS2GHR3</accession>
<evidence type="ECO:0000256" key="1">
    <source>
        <dbReference type="SAM" id="MobiDB-lite"/>
    </source>
</evidence>
<protein>
    <submittedName>
        <fullName evidence="3">Uncharacterized protein</fullName>
    </submittedName>
</protein>
<gene>
    <name evidence="3" type="ORF">H6A01_05590</name>
</gene>
<proteinExistence type="predicted"/>
<keyword evidence="4" id="KW-1185">Reference proteome</keyword>
<feature type="compositionally biased region" description="Low complexity" evidence="1">
    <location>
        <begin position="40"/>
        <end position="51"/>
    </location>
</feature>
<reference evidence="3 4" key="1">
    <citation type="journal article" date="2021" name="Sci. Rep.">
        <title>The distribution of antibiotic resistance genes in chicken gut microbiota commensals.</title>
        <authorList>
            <person name="Juricova H."/>
            <person name="Matiasovicova J."/>
            <person name="Kubasova T."/>
            <person name="Cejkova D."/>
            <person name="Rychlik I."/>
        </authorList>
    </citation>
    <scope>NUCLEOTIDE SEQUENCE [LARGE SCALE GENOMIC DNA]</scope>
    <source>
        <strain evidence="3 4">An537</strain>
    </source>
</reference>
<keyword evidence="2" id="KW-0732">Signal</keyword>
<feature type="region of interest" description="Disordered" evidence="1">
    <location>
        <begin position="39"/>
        <end position="58"/>
    </location>
</feature>
<sequence>MNKKWAAVLIPVFMMTTLGTADVDASWWSKTMKKLDKWASQSSSSSSSSSSGGVVAEPTANDVKSNRWIEVQKNQYYTIYVDRKSFRAEGTAQDRRVTAYFKRVYTPIGSQVLGNNSNGRVKPDVITHSIAEGRYRVNSYDEAWGTPHYYDVHGNLIYEGRLQDYSGWAEYIPDSAEEQLKDTLFHMAGWDY</sequence>
<dbReference type="EMBL" id="JACJLA010000008">
    <property type="protein sequence ID" value="MBM6912793.1"/>
    <property type="molecule type" value="Genomic_DNA"/>
</dbReference>
<name>A0ABS2GHR3_9FIRM</name>
<comment type="caution">
    <text evidence="3">The sequence shown here is derived from an EMBL/GenBank/DDBJ whole genome shotgun (WGS) entry which is preliminary data.</text>
</comment>
<dbReference type="RefSeq" id="WP_205087837.1">
    <property type="nucleotide sequence ID" value="NZ_JACJLA010000008.1"/>
</dbReference>
<evidence type="ECO:0000313" key="3">
    <source>
        <dbReference type="EMBL" id="MBM6912793.1"/>
    </source>
</evidence>
<evidence type="ECO:0000256" key="2">
    <source>
        <dbReference type="SAM" id="SignalP"/>
    </source>
</evidence>